<proteinExistence type="predicted"/>
<reference evidence="1 2" key="1">
    <citation type="submission" date="2022-09" db="EMBL/GenBank/DDBJ databases">
        <authorList>
            <person name="Palmer J.M."/>
        </authorList>
    </citation>
    <scope>NUCLEOTIDE SEQUENCE [LARGE SCALE GENOMIC DNA]</scope>
    <source>
        <strain evidence="1 2">DSM 7382</strain>
    </source>
</reference>
<gene>
    <name evidence="1" type="ORF">QCA50_019374</name>
</gene>
<comment type="caution">
    <text evidence="1">The sequence shown here is derived from an EMBL/GenBank/DDBJ whole genome shotgun (WGS) entry which is preliminary data.</text>
</comment>
<keyword evidence="2" id="KW-1185">Reference proteome</keyword>
<name>A0AAW0FAT8_9APHY</name>
<sequence>MQKGMSNNYGLARHKFACRVANEFVIPLIARHVVEIIKNVTIYTVSESQKITEYLVELS</sequence>
<evidence type="ECO:0000313" key="1">
    <source>
        <dbReference type="EMBL" id="KAK7677683.1"/>
    </source>
</evidence>
<evidence type="ECO:0000313" key="2">
    <source>
        <dbReference type="Proteomes" id="UP001385951"/>
    </source>
</evidence>
<accession>A0AAW0FAT8</accession>
<dbReference type="Proteomes" id="UP001385951">
    <property type="component" value="Unassembled WGS sequence"/>
</dbReference>
<dbReference type="EMBL" id="JASBNA010000084">
    <property type="protein sequence ID" value="KAK7677683.1"/>
    <property type="molecule type" value="Genomic_DNA"/>
</dbReference>
<protein>
    <submittedName>
        <fullName evidence="1">Uncharacterized protein</fullName>
    </submittedName>
</protein>
<dbReference type="AlphaFoldDB" id="A0AAW0FAT8"/>
<organism evidence="1 2">
    <name type="scientific">Cerrena zonata</name>
    <dbReference type="NCBI Taxonomy" id="2478898"/>
    <lineage>
        <taxon>Eukaryota</taxon>
        <taxon>Fungi</taxon>
        <taxon>Dikarya</taxon>
        <taxon>Basidiomycota</taxon>
        <taxon>Agaricomycotina</taxon>
        <taxon>Agaricomycetes</taxon>
        <taxon>Polyporales</taxon>
        <taxon>Cerrenaceae</taxon>
        <taxon>Cerrena</taxon>
    </lineage>
</organism>